<evidence type="ECO:0000313" key="3">
    <source>
        <dbReference type="Proteomes" id="UP000612956"/>
    </source>
</evidence>
<dbReference type="Pfam" id="PF06259">
    <property type="entry name" value="Abhydrolase_8"/>
    <property type="match status" value="1"/>
</dbReference>
<accession>A0A917Q9Z3</accession>
<dbReference type="InterPro" id="IPR010427">
    <property type="entry name" value="DUF1023"/>
</dbReference>
<dbReference type="EMBL" id="BMMW01000001">
    <property type="protein sequence ID" value="GGK38589.1"/>
    <property type="molecule type" value="Genomic_DNA"/>
</dbReference>
<reference evidence="2" key="1">
    <citation type="journal article" date="2014" name="Int. J. Syst. Evol. Microbiol.">
        <title>Complete genome sequence of Corynebacterium casei LMG S-19264T (=DSM 44701T), isolated from a smear-ripened cheese.</title>
        <authorList>
            <consortium name="US DOE Joint Genome Institute (JGI-PGF)"/>
            <person name="Walter F."/>
            <person name="Albersmeier A."/>
            <person name="Kalinowski J."/>
            <person name="Ruckert C."/>
        </authorList>
    </citation>
    <scope>NUCLEOTIDE SEQUENCE</scope>
    <source>
        <strain evidence="2">CGMCC 4.7278</strain>
    </source>
</reference>
<reference evidence="2" key="2">
    <citation type="submission" date="2020-09" db="EMBL/GenBank/DDBJ databases">
        <authorList>
            <person name="Sun Q."/>
            <person name="Zhou Y."/>
        </authorList>
    </citation>
    <scope>NUCLEOTIDE SEQUENCE</scope>
    <source>
        <strain evidence="2">CGMCC 4.7278</strain>
    </source>
</reference>
<dbReference type="Proteomes" id="UP000612956">
    <property type="component" value="Unassembled WGS sequence"/>
</dbReference>
<evidence type="ECO:0000259" key="1">
    <source>
        <dbReference type="Pfam" id="PF06259"/>
    </source>
</evidence>
<proteinExistence type="predicted"/>
<evidence type="ECO:0000313" key="2">
    <source>
        <dbReference type="EMBL" id="GGK38589.1"/>
    </source>
</evidence>
<dbReference type="AlphaFoldDB" id="A0A917Q9Z3"/>
<keyword evidence="3" id="KW-1185">Reference proteome</keyword>
<dbReference type="SUPFAM" id="SSF53474">
    <property type="entry name" value="alpha/beta-Hydrolases"/>
    <property type="match status" value="1"/>
</dbReference>
<dbReference type="Gene3D" id="3.40.50.1820">
    <property type="entry name" value="alpha/beta hydrolase"/>
    <property type="match status" value="1"/>
</dbReference>
<dbReference type="InterPro" id="IPR029058">
    <property type="entry name" value="AB_hydrolase_fold"/>
</dbReference>
<feature type="domain" description="DUF1023" evidence="1">
    <location>
        <begin position="321"/>
        <end position="490"/>
    </location>
</feature>
<name>A0A917Q9Z3_9NOCA</name>
<protein>
    <recommendedName>
        <fullName evidence="1">DUF1023 domain-containing protein</fullName>
    </recommendedName>
</protein>
<sequence length="557" mass="58033">MAATMSQIRSWSPAAAATASTGVVAVNNEFRTAMSQASRAVDTALAGWQGDAATATDLRRLEYELSANHISAAVIDAADALADAATLTTVCTTILAIETEAKAKGCAVNDDGTVTAAVSNTGDLVLDTVFQASLDNEAAGFQARIQPLLVTAGTTDEKAGAKLSAAIASLVGLAQNPQGTPASSKVTDVINGNAFLPDDPKGMYEFWESLSPSDKDLLFAYDPNVGNRDGIPAVEKDHYNRLNLVNLQTSAQSTLDNLNGQHPDWAAGQNPPVKASAAAEYELWNEARTKQQNLLNGYKAVDTQINQTTPPRYLLSVDDAGHGAIALNNPDAAKNVATYVPGTFARLEEIGDGVERSQAMLNSAENAGGRGNTSVIAWYGYDAPQSLFPQAAQESFADNGAPTLDRFQDGLRATHDGPASNNTVVGHSYGSTVIGHAASHGNSLAVDNVVFVGSPGVDVDRATDLHLDGVPTDQNKGRIFATAASADPVPQIGGIAHGMPPSEKYFGATVFESSSGSVADLPIIRDFPQGSDAHGSYWDPNNPGLRSQGRIIAGAQS</sequence>
<gene>
    <name evidence="2" type="ORF">GCM10011591_07920</name>
</gene>
<organism evidence="2 3">
    <name type="scientific">Nocardia camponoti</name>
    <dbReference type="NCBI Taxonomy" id="1616106"/>
    <lineage>
        <taxon>Bacteria</taxon>
        <taxon>Bacillati</taxon>
        <taxon>Actinomycetota</taxon>
        <taxon>Actinomycetes</taxon>
        <taxon>Mycobacteriales</taxon>
        <taxon>Nocardiaceae</taxon>
        <taxon>Nocardia</taxon>
    </lineage>
</organism>
<comment type="caution">
    <text evidence="2">The sequence shown here is derived from an EMBL/GenBank/DDBJ whole genome shotgun (WGS) entry which is preliminary data.</text>
</comment>